<evidence type="ECO:0000256" key="1">
    <source>
        <dbReference type="SAM" id="MobiDB-lite"/>
    </source>
</evidence>
<dbReference type="EMBL" id="MFNE01000010">
    <property type="protein sequence ID" value="OGG96632.1"/>
    <property type="molecule type" value="Genomic_DNA"/>
</dbReference>
<comment type="caution">
    <text evidence="2">The sequence shown here is derived from an EMBL/GenBank/DDBJ whole genome shotgun (WGS) entry which is preliminary data.</text>
</comment>
<gene>
    <name evidence="2" type="ORF">A2527_03485</name>
</gene>
<proteinExistence type="predicted"/>
<organism evidence="2 3">
    <name type="scientific">Candidatus Lambdaproteobacteria bacterium RIFOXYD2_FULL_50_16</name>
    <dbReference type="NCBI Taxonomy" id="1817772"/>
    <lineage>
        <taxon>Bacteria</taxon>
        <taxon>Pseudomonadati</taxon>
        <taxon>Pseudomonadota</taxon>
        <taxon>Candidatus Lambdaproteobacteria</taxon>
    </lineage>
</organism>
<dbReference type="Proteomes" id="UP000178449">
    <property type="component" value="Unassembled WGS sequence"/>
</dbReference>
<name>A0A1F6GEU3_9PROT</name>
<evidence type="ECO:0000313" key="2">
    <source>
        <dbReference type="EMBL" id="OGG96632.1"/>
    </source>
</evidence>
<accession>A0A1F6GEU3</accession>
<dbReference type="AlphaFoldDB" id="A0A1F6GEU3"/>
<feature type="compositionally biased region" description="Basic residues" evidence="1">
    <location>
        <begin position="113"/>
        <end position="123"/>
    </location>
</feature>
<protein>
    <submittedName>
        <fullName evidence="2">Uncharacterized protein</fullName>
    </submittedName>
</protein>
<dbReference type="STRING" id="1817772.A2527_03485"/>
<reference evidence="2 3" key="1">
    <citation type="journal article" date="2016" name="Nat. Commun.">
        <title>Thousands of microbial genomes shed light on interconnected biogeochemical processes in an aquifer system.</title>
        <authorList>
            <person name="Anantharaman K."/>
            <person name="Brown C.T."/>
            <person name="Hug L.A."/>
            <person name="Sharon I."/>
            <person name="Castelle C.J."/>
            <person name="Probst A.J."/>
            <person name="Thomas B.C."/>
            <person name="Singh A."/>
            <person name="Wilkins M.J."/>
            <person name="Karaoz U."/>
            <person name="Brodie E.L."/>
            <person name="Williams K.H."/>
            <person name="Hubbard S.S."/>
            <person name="Banfield J.F."/>
        </authorList>
    </citation>
    <scope>NUCLEOTIDE SEQUENCE [LARGE SCALE GENOMIC DNA]</scope>
</reference>
<evidence type="ECO:0000313" key="3">
    <source>
        <dbReference type="Proteomes" id="UP000178449"/>
    </source>
</evidence>
<feature type="region of interest" description="Disordered" evidence="1">
    <location>
        <begin position="106"/>
        <end position="125"/>
    </location>
</feature>
<sequence length="182" mass="20539">MSPYQIQLLTLATQLSKLLKVIAHSDPSAREMKKPLYEKYKGAVDDFYHSVREEATWGVIKEAIDALPKLKQFQVEADAVRVILDKLTKDLEEKFVTKLELSELTRPAPGIRPPKKPKPKIKPKPAPTDAELLIKLAQMDQRQQMATASLQKAIAAINKISPEFFEKKILSNLDPKELEPNG</sequence>